<dbReference type="EMBL" id="AVPE01000022">
    <property type="protein sequence ID" value="KGX89522.1"/>
    <property type="molecule type" value="Genomic_DNA"/>
</dbReference>
<comment type="caution">
    <text evidence="14">The sequence shown here is derived from an EMBL/GenBank/DDBJ whole genome shotgun (WGS) entry which is preliminary data.</text>
</comment>
<keyword evidence="8 12" id="KW-0472">Membrane</keyword>
<keyword evidence="6 12" id="KW-1133">Transmembrane helix</keyword>
<comment type="similarity">
    <text evidence="2">Belongs to the LytR/CpsA/Psr (LCP) family.</text>
</comment>
<comment type="function">
    <text evidence="10">Involved in SarA attenuation. Affects resistance to oxacillin and teicoplanin, as well as the synthesis of virulence factors.</text>
</comment>
<sequence>MNETRAQRRGAKRKRKRRLIMTISSLLMIGALTYVIFEFSAGLLSARGETSGDDQYEDAFHGVETPTGKSNILVLGIDQRSDEPTRSDTIMVAQYDGDTNEAKLVSIMRDSYVNVPDYGWMKINAAHAVEGGGPELMRKTIEQNFGIPIHYYAVVDFEAFTVAVDTVAPDGVNINVEKDMYYKDGVGTIDLDQGEQQLDGEELLGYARFRNDRYGDYKRVERQQLVMQAVLDEFTSFTGLTKLPRMLGTVTPYIETNMDTKSILGYGRHVLLNGTPSIETFTLPSDLTFKEERVPGAGAVLTFDEQEAKQAMEEFFE</sequence>
<evidence type="ECO:0000256" key="4">
    <source>
        <dbReference type="ARBA" id="ARBA00022692"/>
    </source>
</evidence>
<dbReference type="RefSeq" id="WP_026801394.1">
    <property type="nucleotide sequence ID" value="NZ_AULI01000016.1"/>
</dbReference>
<comment type="subcellular location">
    <subcellularLocation>
        <location evidence="1">Cell membrane</location>
        <topology evidence="1">Single-pass type II membrane protein</topology>
    </subcellularLocation>
</comment>
<evidence type="ECO:0000256" key="7">
    <source>
        <dbReference type="ARBA" id="ARBA00023015"/>
    </source>
</evidence>
<evidence type="ECO:0000256" key="12">
    <source>
        <dbReference type="SAM" id="Phobius"/>
    </source>
</evidence>
<evidence type="ECO:0000256" key="5">
    <source>
        <dbReference type="ARBA" id="ARBA00022968"/>
    </source>
</evidence>
<evidence type="ECO:0000256" key="3">
    <source>
        <dbReference type="ARBA" id="ARBA00022475"/>
    </source>
</evidence>
<reference evidence="14 15" key="1">
    <citation type="submission" date="2013-08" db="EMBL/GenBank/DDBJ databases">
        <authorList>
            <person name="Huang J."/>
            <person name="Wang G."/>
        </authorList>
    </citation>
    <scope>NUCLEOTIDE SEQUENCE [LARGE SCALE GENOMIC DNA]</scope>
    <source>
        <strain evidence="14 15">JSM 076056</strain>
    </source>
</reference>
<evidence type="ECO:0000313" key="14">
    <source>
        <dbReference type="EMBL" id="KGX89522.1"/>
    </source>
</evidence>
<protein>
    <recommendedName>
        <fullName evidence="11">Regulatory protein MsrR</fullName>
    </recommendedName>
</protein>
<keyword evidence="3" id="KW-1003">Cell membrane</keyword>
<name>A0A0A5I112_9BACI</name>
<dbReference type="Pfam" id="PF03816">
    <property type="entry name" value="LytR_cpsA_psr"/>
    <property type="match status" value="1"/>
</dbReference>
<dbReference type="GO" id="GO:0071555">
    <property type="term" value="P:cell wall organization"/>
    <property type="evidence" value="ECO:0007669"/>
    <property type="project" value="UniProtKB-KW"/>
</dbReference>
<evidence type="ECO:0000256" key="2">
    <source>
        <dbReference type="ARBA" id="ARBA00006068"/>
    </source>
</evidence>
<keyword evidence="4 12" id="KW-0812">Transmembrane</keyword>
<dbReference type="PANTHER" id="PTHR33392:SF8">
    <property type="entry name" value="REGULATORY PROTEIN MSRR"/>
    <property type="match status" value="1"/>
</dbReference>
<dbReference type="InterPro" id="IPR050922">
    <property type="entry name" value="LytR/CpsA/Psr_CW_biosynth"/>
</dbReference>
<gene>
    <name evidence="14" type="ORF">N781_07470</name>
</gene>
<evidence type="ECO:0000256" key="10">
    <source>
        <dbReference type="ARBA" id="ARBA00037178"/>
    </source>
</evidence>
<evidence type="ECO:0000259" key="13">
    <source>
        <dbReference type="Pfam" id="PF03816"/>
    </source>
</evidence>
<dbReference type="InterPro" id="IPR004474">
    <property type="entry name" value="LytR_CpsA_psr"/>
</dbReference>
<keyword evidence="15" id="KW-1185">Reference proteome</keyword>
<evidence type="ECO:0000256" key="11">
    <source>
        <dbReference type="ARBA" id="ARBA00040752"/>
    </source>
</evidence>
<feature type="domain" description="Cell envelope-related transcriptional attenuator" evidence="13">
    <location>
        <begin position="86"/>
        <end position="234"/>
    </location>
</feature>
<evidence type="ECO:0000256" key="1">
    <source>
        <dbReference type="ARBA" id="ARBA00004401"/>
    </source>
</evidence>
<evidence type="ECO:0000256" key="8">
    <source>
        <dbReference type="ARBA" id="ARBA00023136"/>
    </source>
</evidence>
<evidence type="ECO:0000313" key="15">
    <source>
        <dbReference type="Proteomes" id="UP000030528"/>
    </source>
</evidence>
<evidence type="ECO:0000256" key="6">
    <source>
        <dbReference type="ARBA" id="ARBA00022989"/>
    </source>
</evidence>
<proteinExistence type="inferred from homology"/>
<feature type="transmembrane region" description="Helical" evidence="12">
    <location>
        <begin position="20"/>
        <end position="37"/>
    </location>
</feature>
<keyword evidence="7" id="KW-0805">Transcription regulation</keyword>
<keyword evidence="5" id="KW-0735">Signal-anchor</keyword>
<organism evidence="14 15">
    <name type="scientific">Pontibacillus halophilus JSM 076056 = DSM 19796</name>
    <dbReference type="NCBI Taxonomy" id="1385510"/>
    <lineage>
        <taxon>Bacteria</taxon>
        <taxon>Bacillati</taxon>
        <taxon>Bacillota</taxon>
        <taxon>Bacilli</taxon>
        <taxon>Bacillales</taxon>
        <taxon>Bacillaceae</taxon>
        <taxon>Pontibacillus</taxon>
    </lineage>
</organism>
<dbReference type="GO" id="GO:0005886">
    <property type="term" value="C:plasma membrane"/>
    <property type="evidence" value="ECO:0007669"/>
    <property type="project" value="UniProtKB-SubCell"/>
</dbReference>
<keyword evidence="9" id="KW-0804">Transcription</keyword>
<dbReference type="AlphaFoldDB" id="A0A0A5I112"/>
<dbReference type="eggNOG" id="COG1316">
    <property type="taxonomic scope" value="Bacteria"/>
</dbReference>
<accession>A0A0A5I112</accession>
<dbReference type="PANTHER" id="PTHR33392">
    <property type="entry name" value="POLYISOPRENYL-TEICHOIC ACID--PEPTIDOGLYCAN TEICHOIC ACID TRANSFERASE TAGU"/>
    <property type="match status" value="1"/>
</dbReference>
<dbReference type="Proteomes" id="UP000030528">
    <property type="component" value="Unassembled WGS sequence"/>
</dbReference>
<dbReference type="STRING" id="1385510.GCA_000425205_03172"/>
<dbReference type="NCBIfam" id="TIGR00350">
    <property type="entry name" value="lytR_cpsA_psr"/>
    <property type="match status" value="1"/>
</dbReference>
<evidence type="ECO:0000256" key="9">
    <source>
        <dbReference type="ARBA" id="ARBA00023163"/>
    </source>
</evidence>
<dbReference type="Gene3D" id="3.40.630.190">
    <property type="entry name" value="LCP protein"/>
    <property type="match status" value="1"/>
</dbReference>
<dbReference type="OrthoDB" id="9782542at2"/>